<reference evidence="5 6" key="1">
    <citation type="submission" date="2021-11" db="EMBL/GenBank/DDBJ databases">
        <authorList>
            <person name="Lee D.-H."/>
            <person name="Kim S.-B."/>
        </authorList>
    </citation>
    <scope>NUCLEOTIDE SEQUENCE [LARGE SCALE GENOMIC DNA]</scope>
    <source>
        <strain evidence="5 6">KCTC 52223</strain>
    </source>
</reference>
<sequence length="508" mass="54660">MTSDAAIELRGIDKSFGSVQAVRGVSLRIERGSITGIVGENGAGKSTLMSILYGLYRADAGEIRVEGRPVEMTSPRDAIGRGIGMVHQHFMLVDSFTVLENLILGAEGGPLLAGGLAAARAELARLAQDYGLAVDPDARVSDLSVGEQQRVEILKVLFRGARILILDEPSAVLTPQETNRLLQILRVLRDRGVTVVLITHKLREILSVTDRVIVMRRGEVVAERATSKTSAEELAELMVGRKVRFSFDKAPARTGEPRLVARGLSLVDDRLVRVLDDISFEVRAGEIVGIAGVSGNGQSELLQVLAGIRRPTGGALEVCGRKVDAAHPADPAEMRELGVAHVPEDRLRQGLVPAFLASETSILGYQDREPFCHNYLLDGPAVGKYCAELMDRFDVRPRTPGLLSSSFSGGNQQKLILAREMARHPRLLLVGQPTRGVDIGAIEFIRRELIASRDAGCAVLVVSVELEEILSLADRILVMSGGRIVGEVAAADADERTLGLMMTGARAA</sequence>
<evidence type="ECO:0000313" key="5">
    <source>
        <dbReference type="EMBL" id="MCC8430800.1"/>
    </source>
</evidence>
<accession>A0ABS8KXK9</accession>
<dbReference type="CDD" id="cd03216">
    <property type="entry name" value="ABC_Carb_Monos_I"/>
    <property type="match status" value="1"/>
</dbReference>
<keyword evidence="6" id="KW-1185">Reference proteome</keyword>
<dbReference type="Proteomes" id="UP001198862">
    <property type="component" value="Unassembled WGS sequence"/>
</dbReference>
<protein>
    <submittedName>
        <fullName evidence="5">ABC transporter ATP-binding protein</fullName>
    </submittedName>
</protein>
<evidence type="ECO:0000313" key="6">
    <source>
        <dbReference type="Proteomes" id="UP001198862"/>
    </source>
</evidence>
<dbReference type="InterPro" id="IPR003439">
    <property type="entry name" value="ABC_transporter-like_ATP-bd"/>
</dbReference>
<comment type="similarity">
    <text evidence="1">Belongs to the ABC transporter superfamily.</text>
</comment>
<keyword evidence="2" id="KW-0547">Nucleotide-binding</keyword>
<evidence type="ECO:0000256" key="2">
    <source>
        <dbReference type="ARBA" id="ARBA00022741"/>
    </source>
</evidence>
<feature type="domain" description="ABC transporter" evidence="4">
    <location>
        <begin position="259"/>
        <end position="506"/>
    </location>
</feature>
<dbReference type="GO" id="GO:0005524">
    <property type="term" value="F:ATP binding"/>
    <property type="evidence" value="ECO:0007669"/>
    <property type="project" value="UniProtKB-KW"/>
</dbReference>
<keyword evidence="3 5" id="KW-0067">ATP-binding</keyword>
<evidence type="ECO:0000259" key="4">
    <source>
        <dbReference type="PROSITE" id="PS50893"/>
    </source>
</evidence>
<dbReference type="InterPro" id="IPR050107">
    <property type="entry name" value="ABC_carbohydrate_import_ATPase"/>
</dbReference>
<proteinExistence type="inferred from homology"/>
<dbReference type="EMBL" id="JAJISD010000007">
    <property type="protein sequence ID" value="MCC8430800.1"/>
    <property type="molecule type" value="Genomic_DNA"/>
</dbReference>
<dbReference type="Gene3D" id="3.40.50.300">
    <property type="entry name" value="P-loop containing nucleotide triphosphate hydrolases"/>
    <property type="match status" value="2"/>
</dbReference>
<dbReference type="CDD" id="cd03215">
    <property type="entry name" value="ABC_Carb_Monos_II"/>
    <property type="match status" value="1"/>
</dbReference>
<dbReference type="SMART" id="SM00382">
    <property type="entry name" value="AAA"/>
    <property type="match status" value="2"/>
</dbReference>
<comment type="caution">
    <text evidence="5">The sequence shown here is derived from an EMBL/GenBank/DDBJ whole genome shotgun (WGS) entry which is preliminary data.</text>
</comment>
<evidence type="ECO:0000256" key="1">
    <source>
        <dbReference type="ARBA" id="ARBA00005417"/>
    </source>
</evidence>
<evidence type="ECO:0000256" key="3">
    <source>
        <dbReference type="ARBA" id="ARBA00022840"/>
    </source>
</evidence>
<organism evidence="5 6">
    <name type="scientific">Reyranella aquatilis</name>
    <dbReference type="NCBI Taxonomy" id="2035356"/>
    <lineage>
        <taxon>Bacteria</taxon>
        <taxon>Pseudomonadati</taxon>
        <taxon>Pseudomonadota</taxon>
        <taxon>Alphaproteobacteria</taxon>
        <taxon>Hyphomicrobiales</taxon>
        <taxon>Reyranellaceae</taxon>
        <taxon>Reyranella</taxon>
    </lineage>
</organism>
<dbReference type="InterPro" id="IPR003593">
    <property type="entry name" value="AAA+_ATPase"/>
</dbReference>
<dbReference type="InterPro" id="IPR017871">
    <property type="entry name" value="ABC_transporter-like_CS"/>
</dbReference>
<name>A0ABS8KXK9_9HYPH</name>
<dbReference type="PROSITE" id="PS00211">
    <property type="entry name" value="ABC_TRANSPORTER_1"/>
    <property type="match status" value="2"/>
</dbReference>
<dbReference type="SUPFAM" id="SSF52540">
    <property type="entry name" value="P-loop containing nucleoside triphosphate hydrolases"/>
    <property type="match status" value="2"/>
</dbReference>
<dbReference type="PROSITE" id="PS50893">
    <property type="entry name" value="ABC_TRANSPORTER_2"/>
    <property type="match status" value="2"/>
</dbReference>
<dbReference type="PANTHER" id="PTHR43790">
    <property type="entry name" value="CARBOHYDRATE TRANSPORT ATP-BINDING PROTEIN MG119-RELATED"/>
    <property type="match status" value="1"/>
</dbReference>
<dbReference type="PANTHER" id="PTHR43790:SF4">
    <property type="entry name" value="GUANOSINE IMPORT ATP-BINDING PROTEIN NUPO"/>
    <property type="match status" value="1"/>
</dbReference>
<dbReference type="Pfam" id="PF00005">
    <property type="entry name" value="ABC_tran"/>
    <property type="match status" value="2"/>
</dbReference>
<dbReference type="InterPro" id="IPR027417">
    <property type="entry name" value="P-loop_NTPase"/>
</dbReference>
<gene>
    <name evidence="5" type="ORF">LJ725_17650</name>
</gene>
<feature type="domain" description="ABC transporter" evidence="4">
    <location>
        <begin position="7"/>
        <end position="242"/>
    </location>
</feature>
<dbReference type="RefSeq" id="WP_230552054.1">
    <property type="nucleotide sequence ID" value="NZ_JAJISD010000007.1"/>
</dbReference>